<dbReference type="PIRSF" id="PIRSF000505">
    <property type="entry name" value="EPSPS"/>
    <property type="match status" value="1"/>
</dbReference>
<feature type="domain" description="Enolpyruvate transferase" evidence="11">
    <location>
        <begin position="14"/>
        <end position="436"/>
    </location>
</feature>
<keyword evidence="6 9" id="KW-0808">Transferase</keyword>
<comment type="function">
    <text evidence="1 9">Catalyzes the transfer of the enolpyruvyl moiety of phosphoenolpyruvate (PEP) to the 5-hydroxyl of shikimate-3-phosphate (S3P) to produce enolpyruvyl shikimate-3-phosphate and inorganic phosphate.</text>
</comment>
<dbReference type="PANTHER" id="PTHR21090:SF5">
    <property type="entry name" value="PENTAFUNCTIONAL AROM POLYPEPTIDE"/>
    <property type="match status" value="1"/>
</dbReference>
<keyword evidence="4 9" id="KW-0963">Cytoplasm</keyword>
<dbReference type="InterPro" id="IPR036968">
    <property type="entry name" value="Enolpyruvate_Tfrase_sf"/>
</dbReference>
<dbReference type="CDD" id="cd01556">
    <property type="entry name" value="EPSP_synthase"/>
    <property type="match status" value="1"/>
</dbReference>
<evidence type="ECO:0000259" key="11">
    <source>
        <dbReference type="Pfam" id="PF00275"/>
    </source>
</evidence>
<dbReference type="InterPro" id="IPR001986">
    <property type="entry name" value="Enolpyruvate_Tfrase_dom"/>
</dbReference>
<evidence type="ECO:0000256" key="8">
    <source>
        <dbReference type="ARBA" id="ARBA00044633"/>
    </source>
</evidence>
<evidence type="ECO:0000256" key="7">
    <source>
        <dbReference type="ARBA" id="ARBA00023141"/>
    </source>
</evidence>
<evidence type="ECO:0000256" key="3">
    <source>
        <dbReference type="ARBA" id="ARBA00009948"/>
    </source>
</evidence>
<organism evidence="12 13">
    <name type="scientific">Notoacmeibacter marinus</name>
    <dbReference type="NCBI Taxonomy" id="1876515"/>
    <lineage>
        <taxon>Bacteria</taxon>
        <taxon>Pseudomonadati</taxon>
        <taxon>Pseudomonadota</taxon>
        <taxon>Alphaproteobacteria</taxon>
        <taxon>Hyphomicrobiales</taxon>
        <taxon>Notoacmeibacteraceae</taxon>
        <taxon>Notoacmeibacter</taxon>
    </lineage>
</organism>
<dbReference type="FunFam" id="3.65.10.10:FF:000005">
    <property type="entry name" value="3-phosphoshikimate 1-carboxyvinyltransferase"/>
    <property type="match status" value="1"/>
</dbReference>
<dbReference type="EMBL" id="NBYO01000001">
    <property type="protein sequence ID" value="OXT01882.1"/>
    <property type="molecule type" value="Genomic_DNA"/>
</dbReference>
<dbReference type="EC" id="2.5.1.19" evidence="9"/>
<evidence type="ECO:0000313" key="13">
    <source>
        <dbReference type="Proteomes" id="UP000215405"/>
    </source>
</evidence>
<dbReference type="FunFam" id="3.65.10.10:FF:000006">
    <property type="entry name" value="3-phosphoshikimate 1-carboxyvinyltransferase"/>
    <property type="match status" value="1"/>
</dbReference>
<dbReference type="PROSITE" id="PS00885">
    <property type="entry name" value="EPSP_SYNTHASE_2"/>
    <property type="match status" value="1"/>
</dbReference>
<dbReference type="GO" id="GO:0005737">
    <property type="term" value="C:cytoplasm"/>
    <property type="evidence" value="ECO:0007669"/>
    <property type="project" value="UniProtKB-SubCell"/>
</dbReference>
<comment type="catalytic activity">
    <reaction evidence="8">
        <text>3-phosphoshikimate + phosphoenolpyruvate = 5-O-(1-carboxyvinyl)-3-phosphoshikimate + phosphate</text>
        <dbReference type="Rhea" id="RHEA:21256"/>
        <dbReference type="ChEBI" id="CHEBI:43474"/>
        <dbReference type="ChEBI" id="CHEBI:57701"/>
        <dbReference type="ChEBI" id="CHEBI:58702"/>
        <dbReference type="ChEBI" id="CHEBI:145989"/>
        <dbReference type="EC" id="2.5.1.19"/>
    </reaction>
    <physiologicalReaction direction="left-to-right" evidence="8">
        <dbReference type="Rhea" id="RHEA:21257"/>
    </physiologicalReaction>
</comment>
<dbReference type="HAMAP" id="MF_00210">
    <property type="entry name" value="EPSP_synth"/>
    <property type="match status" value="1"/>
</dbReference>
<feature type="active site" description="Proton acceptor" evidence="9">
    <location>
        <position position="326"/>
    </location>
</feature>
<feature type="binding site" evidence="9">
    <location>
        <position position="128"/>
    </location>
    <ligand>
        <name>phosphoenolpyruvate</name>
        <dbReference type="ChEBI" id="CHEBI:58702"/>
    </ligand>
</feature>
<protein>
    <recommendedName>
        <fullName evidence="9">3-phosphoshikimate 1-carboxyvinyltransferase</fullName>
        <ecNumber evidence="9">2.5.1.19</ecNumber>
    </recommendedName>
    <alternativeName>
        <fullName evidence="9">5-enolpyruvylshikimate-3-phosphate synthase</fullName>
        <shortName evidence="9">EPSP synthase</shortName>
        <shortName evidence="9">EPSPS</shortName>
    </alternativeName>
</protein>
<feature type="binding site" evidence="9">
    <location>
        <position position="175"/>
    </location>
    <ligand>
        <name>phosphoenolpyruvate</name>
        <dbReference type="ChEBI" id="CHEBI:58702"/>
    </ligand>
</feature>
<accession>A0A231V122</accession>
<evidence type="ECO:0000256" key="4">
    <source>
        <dbReference type="ARBA" id="ARBA00022490"/>
    </source>
</evidence>
<dbReference type="Proteomes" id="UP000215405">
    <property type="component" value="Unassembled WGS sequence"/>
</dbReference>
<comment type="subunit">
    <text evidence="9">Monomer.</text>
</comment>
<proteinExistence type="inferred from homology"/>
<dbReference type="UniPathway" id="UPA00053">
    <property type="reaction ID" value="UER00089"/>
</dbReference>
<evidence type="ECO:0000256" key="1">
    <source>
        <dbReference type="ARBA" id="ARBA00002174"/>
    </source>
</evidence>
<dbReference type="GO" id="GO:0009423">
    <property type="term" value="P:chorismate biosynthetic process"/>
    <property type="evidence" value="ECO:0007669"/>
    <property type="project" value="UniProtKB-UniRule"/>
</dbReference>
<keyword evidence="5 9" id="KW-0028">Amino-acid biosynthesis</keyword>
<dbReference type="GO" id="GO:0008652">
    <property type="term" value="P:amino acid biosynthetic process"/>
    <property type="evidence" value="ECO:0007669"/>
    <property type="project" value="UniProtKB-KW"/>
</dbReference>
<dbReference type="InterPro" id="IPR013792">
    <property type="entry name" value="RNA3'P_cycl/enolpyr_Trfase_a/b"/>
</dbReference>
<dbReference type="GO" id="GO:0003866">
    <property type="term" value="F:3-phosphoshikimate 1-carboxyvinyltransferase activity"/>
    <property type="evidence" value="ECO:0007669"/>
    <property type="project" value="UniProtKB-UniRule"/>
</dbReference>
<feature type="binding site" evidence="9">
    <location>
        <position position="402"/>
    </location>
    <ligand>
        <name>phosphoenolpyruvate</name>
        <dbReference type="ChEBI" id="CHEBI:58702"/>
    </ligand>
</feature>
<dbReference type="AlphaFoldDB" id="A0A231V122"/>
<comment type="caution">
    <text evidence="9">Lacks conserved residue(s) required for the propagation of feature annotation.</text>
</comment>
<keyword evidence="13" id="KW-1185">Reference proteome</keyword>
<feature type="binding site" evidence="9">
    <location>
        <position position="357"/>
    </location>
    <ligand>
        <name>phosphoenolpyruvate</name>
        <dbReference type="ChEBI" id="CHEBI:58702"/>
    </ligand>
</feature>
<feature type="binding site" evidence="9">
    <location>
        <position position="28"/>
    </location>
    <ligand>
        <name>3-phosphoshikimate</name>
        <dbReference type="ChEBI" id="CHEBI:145989"/>
    </ligand>
</feature>
<comment type="similarity">
    <text evidence="3 9">Belongs to the EPSP synthase family.</text>
</comment>
<feature type="binding site" evidence="9">
    <location>
        <position position="29"/>
    </location>
    <ligand>
        <name>3-phosphoshikimate</name>
        <dbReference type="ChEBI" id="CHEBI:145989"/>
    </ligand>
</feature>
<dbReference type="InterPro" id="IPR006264">
    <property type="entry name" value="EPSP_synthase"/>
</dbReference>
<gene>
    <name evidence="9" type="primary">aroA</name>
    <name evidence="12" type="ORF">B7H23_02745</name>
</gene>
<feature type="binding site" evidence="9">
    <location>
        <position position="100"/>
    </location>
    <ligand>
        <name>phosphoenolpyruvate</name>
        <dbReference type="ChEBI" id="CHEBI:58702"/>
    </ligand>
</feature>
<evidence type="ECO:0000256" key="9">
    <source>
        <dbReference type="HAMAP-Rule" id="MF_00210"/>
    </source>
</evidence>
<keyword evidence="7 9" id="KW-0057">Aromatic amino acid biosynthesis</keyword>
<dbReference type="PANTHER" id="PTHR21090">
    <property type="entry name" value="AROM/DEHYDROQUINATE SYNTHASE"/>
    <property type="match status" value="1"/>
</dbReference>
<dbReference type="InterPro" id="IPR023193">
    <property type="entry name" value="EPSP_synthase_CS"/>
</dbReference>
<name>A0A231V122_9HYPH</name>
<feature type="binding site" evidence="9">
    <location>
        <position position="33"/>
    </location>
    <ligand>
        <name>3-phosphoshikimate</name>
        <dbReference type="ChEBI" id="CHEBI:145989"/>
    </ligand>
</feature>
<dbReference type="Gene3D" id="3.65.10.10">
    <property type="entry name" value="Enolpyruvate transferase domain"/>
    <property type="match status" value="2"/>
</dbReference>
<evidence type="ECO:0000313" key="12">
    <source>
        <dbReference type="EMBL" id="OXT01882.1"/>
    </source>
</evidence>
<dbReference type="Pfam" id="PF00275">
    <property type="entry name" value="EPSP_synthase"/>
    <property type="match status" value="1"/>
</dbReference>
<feature type="binding site" evidence="9">
    <location>
        <position position="28"/>
    </location>
    <ligand>
        <name>phosphoenolpyruvate</name>
        <dbReference type="ChEBI" id="CHEBI:58702"/>
    </ligand>
</feature>
<comment type="pathway">
    <text evidence="2 9">Metabolic intermediate biosynthesis; chorismate biosynthesis; chorismate from D-erythrose 4-phosphate and phosphoenolpyruvate: step 6/7.</text>
</comment>
<dbReference type="RefSeq" id="WP_094075850.1">
    <property type="nucleotide sequence ID" value="NZ_NBYO01000001.1"/>
</dbReference>
<evidence type="ECO:0000256" key="5">
    <source>
        <dbReference type="ARBA" id="ARBA00022605"/>
    </source>
</evidence>
<evidence type="ECO:0000256" key="6">
    <source>
        <dbReference type="ARBA" id="ARBA00022679"/>
    </source>
</evidence>
<feature type="binding site" evidence="9">
    <location>
        <position position="175"/>
    </location>
    <ligand>
        <name>3-phosphoshikimate</name>
        <dbReference type="ChEBI" id="CHEBI:145989"/>
    </ligand>
</feature>
<dbReference type="GO" id="GO:0009073">
    <property type="term" value="P:aromatic amino acid family biosynthetic process"/>
    <property type="evidence" value="ECO:0007669"/>
    <property type="project" value="UniProtKB-KW"/>
</dbReference>
<comment type="subcellular location">
    <subcellularLocation>
        <location evidence="9">Cytoplasm</location>
    </subcellularLocation>
</comment>
<sequence length="452" mass="47448">MSHSSIPSPATAHKSENLSGTIRVPGDKSISHRSLMFGGLASGETVISGLLEGEDVLATGRAMAAMGAKIGRDGEKWRVAGTGNGALLEPADALDFGNAGTGCRLTMGLVGPYHMTTRFTGDASLSRRPMKRVLDPLRQMGVAVEAMEGDRLPVTLRGPKAPAPITYRVPVASAQVKSAVLLAGLNIAGTTTVIEPVMTRDHTEKMLAGFGAQLDVEEDASGVRTIRLEGQPDLKGRTIDVPGDPSSAAFPLVAGLIVPGADITIENVLMNPTRTGIILTLQEMGGQVDIVNWRDAGGEDVADLRVRYSELKGITVPPERAPSMIDEYPVLAVAAAFAEGETVMDGLEELRVKESDRLAAVARGLEANGIDCTETEACLTIRGTPSGKGLGSGTVETHLDHRIAMAFLTLGLATEKPVEIDDSTMIATSFPQFFDLMGQLGAKIERTGAASQ</sequence>
<reference evidence="13" key="1">
    <citation type="journal article" date="2017" name="Int. J. Syst. Evol. Microbiol.">
        <title>Notoacmeibacter marinus gen. nov., sp. nov., isolated from the gut of a limpet and proposal of Notoacmeibacteraceae fam. nov. in the order Rhizobiales of the class Alphaproteobacteria.</title>
        <authorList>
            <person name="Huang Z."/>
            <person name="Guo F."/>
            <person name="Lai Q."/>
        </authorList>
    </citation>
    <scope>NUCLEOTIDE SEQUENCE [LARGE SCALE GENOMIC DNA]</scope>
    <source>
        <strain evidence="13">XMTR2A4</strain>
    </source>
</reference>
<feature type="binding site" evidence="9">
    <location>
        <position position="173"/>
    </location>
    <ligand>
        <name>3-phosphoshikimate</name>
        <dbReference type="ChEBI" id="CHEBI:145989"/>
    </ligand>
</feature>
<dbReference type="PROSITE" id="PS00104">
    <property type="entry name" value="EPSP_SYNTHASE_1"/>
    <property type="match status" value="1"/>
</dbReference>
<evidence type="ECO:0000256" key="2">
    <source>
        <dbReference type="ARBA" id="ARBA00004811"/>
    </source>
</evidence>
<dbReference type="NCBIfam" id="TIGR01356">
    <property type="entry name" value="aroA"/>
    <property type="match status" value="1"/>
</dbReference>
<feature type="binding site" evidence="9">
    <location>
        <position position="353"/>
    </location>
    <ligand>
        <name>3-phosphoshikimate</name>
        <dbReference type="ChEBI" id="CHEBI:145989"/>
    </ligand>
</feature>
<feature type="region of interest" description="Disordered" evidence="10">
    <location>
        <begin position="1"/>
        <end position="25"/>
    </location>
</feature>
<comment type="caution">
    <text evidence="12">The sequence shown here is derived from an EMBL/GenBank/DDBJ whole genome shotgun (WGS) entry which is preliminary data.</text>
</comment>
<dbReference type="SUPFAM" id="SSF55205">
    <property type="entry name" value="EPT/RTPC-like"/>
    <property type="match status" value="1"/>
</dbReference>
<evidence type="ECO:0000256" key="10">
    <source>
        <dbReference type="SAM" id="MobiDB-lite"/>
    </source>
</evidence>
<feature type="binding site" evidence="9">
    <location>
        <position position="326"/>
    </location>
    <ligand>
        <name>3-phosphoshikimate</name>
        <dbReference type="ChEBI" id="CHEBI:145989"/>
    </ligand>
</feature>